<reference evidence="3 4" key="1">
    <citation type="submission" date="2019-03" db="EMBL/GenBank/DDBJ databases">
        <authorList>
            <person name="Sebastian G."/>
            <person name="Baumann P."/>
            <person name="Ruckert C."/>
            <person name="Kalinowski J."/>
            <person name="Nebel B."/>
            <person name="Takors R."/>
            <person name="Blombach B."/>
        </authorList>
    </citation>
    <scope>NUCLEOTIDE SEQUENCE [LARGE SCALE GENOMIC DNA]</scope>
    <source>
        <strain evidence="3 4">DSM 1084</strain>
    </source>
</reference>
<dbReference type="RefSeq" id="WP_133155905.1">
    <property type="nucleotide sequence ID" value="NZ_CP037867.1"/>
</dbReference>
<dbReference type="GO" id="GO:0042597">
    <property type="term" value="C:periplasmic space"/>
    <property type="evidence" value="ECO:0007669"/>
    <property type="project" value="UniProtKB-SubCell"/>
</dbReference>
<dbReference type="SUPFAM" id="SSF49503">
    <property type="entry name" value="Cupredoxins"/>
    <property type="match status" value="1"/>
</dbReference>
<dbReference type="Gene3D" id="2.60.40.420">
    <property type="entry name" value="Cupredoxins - blue copper proteins"/>
    <property type="match status" value="1"/>
</dbReference>
<sequence length="222" mass="23526" precursor="true">MRHAPLLAACLLAGLHAAQAATVQVTVLARDGKPLPDAVVVLEPAAGQPVPAAQPISQTVTQEKMQFDPMLSVVPVGSKIRFANLDRWDHHVKGGTPSLLSAGTTAFEFRLAGRVQGQTPPSSEVTMEKAGPIQLGCHLHGSMRGFVYVAPTPWAAKTSADGTATLPQVPEGAMQLRVWHPDQLVDQASVALQVQPVTTVNVPTLVQPRKARRVQSDSGSTY</sequence>
<keyword evidence="2" id="KW-0732">Signal</keyword>
<dbReference type="KEGG" id="hpse:HPF_04905"/>
<name>A0A4P6WUF2_HYDPS</name>
<evidence type="ECO:0000256" key="2">
    <source>
        <dbReference type="SAM" id="SignalP"/>
    </source>
</evidence>
<organism evidence="3 4">
    <name type="scientific">Hydrogenophaga pseudoflava</name>
    <name type="common">Pseudomonas carboxydoflava</name>
    <dbReference type="NCBI Taxonomy" id="47421"/>
    <lineage>
        <taxon>Bacteria</taxon>
        <taxon>Pseudomonadati</taxon>
        <taxon>Pseudomonadota</taxon>
        <taxon>Betaproteobacteria</taxon>
        <taxon>Burkholderiales</taxon>
        <taxon>Comamonadaceae</taxon>
        <taxon>Hydrogenophaga</taxon>
    </lineage>
</organism>
<dbReference type="InterPro" id="IPR008972">
    <property type="entry name" value="Cupredoxin"/>
</dbReference>
<protein>
    <recommendedName>
        <fullName evidence="5">Plastocyanin</fullName>
    </recommendedName>
</protein>
<gene>
    <name evidence="3" type="ORF">HPF_04905</name>
</gene>
<feature type="chain" id="PRO_5020955427" description="Plastocyanin" evidence="2">
    <location>
        <begin position="21"/>
        <end position="222"/>
    </location>
</feature>
<dbReference type="GO" id="GO:0030246">
    <property type="term" value="F:carbohydrate binding"/>
    <property type="evidence" value="ECO:0007669"/>
    <property type="project" value="InterPro"/>
</dbReference>
<keyword evidence="4" id="KW-1185">Reference proteome</keyword>
<dbReference type="AlphaFoldDB" id="A0A4P6WUF2"/>
<evidence type="ECO:0000313" key="3">
    <source>
        <dbReference type="EMBL" id="QBM27010.1"/>
    </source>
</evidence>
<dbReference type="EMBL" id="CP037867">
    <property type="protein sequence ID" value="QBM27010.1"/>
    <property type="molecule type" value="Genomic_DNA"/>
</dbReference>
<dbReference type="Proteomes" id="UP000293912">
    <property type="component" value="Chromosome"/>
</dbReference>
<evidence type="ECO:0000313" key="4">
    <source>
        <dbReference type="Proteomes" id="UP000293912"/>
    </source>
</evidence>
<comment type="subcellular location">
    <subcellularLocation>
        <location evidence="1">Periplasm</location>
    </subcellularLocation>
</comment>
<dbReference type="SUPFAM" id="SSF49452">
    <property type="entry name" value="Starch-binding domain-like"/>
    <property type="match status" value="1"/>
</dbReference>
<dbReference type="InterPro" id="IPR013784">
    <property type="entry name" value="Carb-bd-like_fold"/>
</dbReference>
<evidence type="ECO:0000256" key="1">
    <source>
        <dbReference type="ARBA" id="ARBA00004418"/>
    </source>
</evidence>
<evidence type="ECO:0008006" key="5">
    <source>
        <dbReference type="Google" id="ProtNLM"/>
    </source>
</evidence>
<proteinExistence type="predicted"/>
<feature type="signal peptide" evidence="2">
    <location>
        <begin position="1"/>
        <end position="20"/>
    </location>
</feature>
<accession>A0A4P6WUF2</accession>